<sequence>METGIRGAADFIFDFKDKVEITVPKNVELEFRLLYASIFMRMLSMTKDFVLTGKTLHVLKKVDRPPLNEFVRLPTEESSYTEFFTVASLSDKTPIEFYISVSGEQFLDLAHAFLHLQVKIKKKNGTAIGTPDQIAPINYLLHTLLSECSVSLNDKKVSSQANYAYRCLFETLLSPPAVQESMLTSGLFYKDVSSKHDSVELANIGDNANSGFQTRYTICKDSKLMDMIGPLHFDLGVVGKERDRLGVPDLSSESETGEETLGKSGSSLVASSGSYSNCPKDGRR</sequence>
<evidence type="ECO:0000313" key="3">
    <source>
        <dbReference type="Proteomes" id="UP000499080"/>
    </source>
</evidence>
<dbReference type="AlphaFoldDB" id="A0A4Y2EYN7"/>
<comment type="caution">
    <text evidence="2">The sequence shown here is derived from an EMBL/GenBank/DDBJ whole genome shotgun (WGS) entry which is preliminary data.</text>
</comment>
<proteinExistence type="predicted"/>
<protein>
    <submittedName>
        <fullName evidence="2">Uncharacterized protein</fullName>
    </submittedName>
</protein>
<dbReference type="EMBL" id="BGPR01000731">
    <property type="protein sequence ID" value="GBM33338.1"/>
    <property type="molecule type" value="Genomic_DNA"/>
</dbReference>
<evidence type="ECO:0000313" key="2">
    <source>
        <dbReference type="EMBL" id="GBM33338.1"/>
    </source>
</evidence>
<name>A0A4Y2EYN7_ARAVE</name>
<feature type="region of interest" description="Disordered" evidence="1">
    <location>
        <begin position="246"/>
        <end position="284"/>
    </location>
</feature>
<dbReference type="OrthoDB" id="6537905at2759"/>
<evidence type="ECO:0000256" key="1">
    <source>
        <dbReference type="SAM" id="MobiDB-lite"/>
    </source>
</evidence>
<reference evidence="2 3" key="1">
    <citation type="journal article" date="2019" name="Sci. Rep.">
        <title>Orb-weaving spider Araneus ventricosus genome elucidates the spidroin gene catalogue.</title>
        <authorList>
            <person name="Kono N."/>
            <person name="Nakamura H."/>
            <person name="Ohtoshi R."/>
            <person name="Moran D.A.P."/>
            <person name="Shinohara A."/>
            <person name="Yoshida Y."/>
            <person name="Fujiwara M."/>
            <person name="Mori M."/>
            <person name="Tomita M."/>
            <person name="Arakawa K."/>
        </authorList>
    </citation>
    <scope>NUCLEOTIDE SEQUENCE [LARGE SCALE GENOMIC DNA]</scope>
</reference>
<gene>
    <name evidence="2" type="ORF">AVEN_194944_1</name>
</gene>
<organism evidence="2 3">
    <name type="scientific">Araneus ventricosus</name>
    <name type="common">Orbweaver spider</name>
    <name type="synonym">Epeira ventricosa</name>
    <dbReference type="NCBI Taxonomy" id="182803"/>
    <lineage>
        <taxon>Eukaryota</taxon>
        <taxon>Metazoa</taxon>
        <taxon>Ecdysozoa</taxon>
        <taxon>Arthropoda</taxon>
        <taxon>Chelicerata</taxon>
        <taxon>Arachnida</taxon>
        <taxon>Araneae</taxon>
        <taxon>Araneomorphae</taxon>
        <taxon>Entelegynae</taxon>
        <taxon>Araneoidea</taxon>
        <taxon>Araneidae</taxon>
        <taxon>Araneus</taxon>
    </lineage>
</organism>
<feature type="compositionally biased region" description="Low complexity" evidence="1">
    <location>
        <begin position="262"/>
        <end position="276"/>
    </location>
</feature>
<keyword evidence="3" id="KW-1185">Reference proteome</keyword>
<dbReference type="Proteomes" id="UP000499080">
    <property type="component" value="Unassembled WGS sequence"/>
</dbReference>
<accession>A0A4Y2EYN7</accession>